<sequence>MGPRKVEVLLFCTPAEWYVMCWGFDKLYWKDADCLAGCASSGVAASSDLHAFPVLSY</sequence>
<protein>
    <submittedName>
        <fullName evidence="1">Uncharacterized protein</fullName>
    </submittedName>
</protein>
<organism evidence="1 2">
    <name type="scientific">Rubroshorea leprosula</name>
    <dbReference type="NCBI Taxonomy" id="152421"/>
    <lineage>
        <taxon>Eukaryota</taxon>
        <taxon>Viridiplantae</taxon>
        <taxon>Streptophyta</taxon>
        <taxon>Embryophyta</taxon>
        <taxon>Tracheophyta</taxon>
        <taxon>Spermatophyta</taxon>
        <taxon>Magnoliopsida</taxon>
        <taxon>eudicotyledons</taxon>
        <taxon>Gunneridae</taxon>
        <taxon>Pentapetalae</taxon>
        <taxon>rosids</taxon>
        <taxon>malvids</taxon>
        <taxon>Malvales</taxon>
        <taxon>Dipterocarpaceae</taxon>
        <taxon>Rubroshorea</taxon>
    </lineage>
</organism>
<dbReference type="Proteomes" id="UP001054252">
    <property type="component" value="Unassembled WGS sequence"/>
</dbReference>
<accession>A0AAV5JWR9</accession>
<evidence type="ECO:0000313" key="2">
    <source>
        <dbReference type="Proteomes" id="UP001054252"/>
    </source>
</evidence>
<evidence type="ECO:0000313" key="1">
    <source>
        <dbReference type="EMBL" id="GKV15817.1"/>
    </source>
</evidence>
<dbReference type="AlphaFoldDB" id="A0AAV5JWR9"/>
<name>A0AAV5JWR9_9ROSI</name>
<proteinExistence type="predicted"/>
<gene>
    <name evidence="1" type="ORF">SLEP1_g26566</name>
</gene>
<reference evidence="1 2" key="1">
    <citation type="journal article" date="2021" name="Commun. Biol.">
        <title>The genome of Shorea leprosula (Dipterocarpaceae) highlights the ecological relevance of drought in aseasonal tropical rainforests.</title>
        <authorList>
            <person name="Ng K.K.S."/>
            <person name="Kobayashi M.J."/>
            <person name="Fawcett J.A."/>
            <person name="Hatakeyama M."/>
            <person name="Paape T."/>
            <person name="Ng C.H."/>
            <person name="Ang C.C."/>
            <person name="Tnah L.H."/>
            <person name="Lee C.T."/>
            <person name="Nishiyama T."/>
            <person name="Sese J."/>
            <person name="O'Brien M.J."/>
            <person name="Copetti D."/>
            <person name="Mohd Noor M.I."/>
            <person name="Ong R.C."/>
            <person name="Putra M."/>
            <person name="Sireger I.Z."/>
            <person name="Indrioko S."/>
            <person name="Kosugi Y."/>
            <person name="Izuno A."/>
            <person name="Isagi Y."/>
            <person name="Lee S.L."/>
            <person name="Shimizu K.K."/>
        </authorList>
    </citation>
    <scope>NUCLEOTIDE SEQUENCE [LARGE SCALE GENOMIC DNA]</scope>
    <source>
        <strain evidence="1">214</strain>
    </source>
</reference>
<keyword evidence="2" id="KW-1185">Reference proteome</keyword>
<comment type="caution">
    <text evidence="1">The sequence shown here is derived from an EMBL/GenBank/DDBJ whole genome shotgun (WGS) entry which is preliminary data.</text>
</comment>
<dbReference type="EMBL" id="BPVZ01000044">
    <property type="protein sequence ID" value="GKV15817.1"/>
    <property type="molecule type" value="Genomic_DNA"/>
</dbReference>